<protein>
    <submittedName>
        <fullName evidence="2">DUF2905 domain-containing protein</fullName>
    </submittedName>
</protein>
<proteinExistence type="predicted"/>
<name>A0ABV3YVS5_9PSED</name>
<comment type="caution">
    <text evidence="2">The sequence shown here is derived from an EMBL/GenBank/DDBJ whole genome shotgun (WGS) entry which is preliminary data.</text>
</comment>
<evidence type="ECO:0000313" key="2">
    <source>
        <dbReference type="EMBL" id="MEX6503445.1"/>
    </source>
</evidence>
<reference evidence="2 3" key="1">
    <citation type="submission" date="2024-07" db="EMBL/GenBank/DDBJ databases">
        <authorList>
            <person name="Li M."/>
        </authorList>
    </citation>
    <scope>NUCLEOTIDE SEQUENCE [LARGE SCALE GENOMIC DNA]</scope>
    <source>
        <strain evidence="2 3">25A3E</strain>
    </source>
</reference>
<organism evidence="2 3">
    <name type="scientific">Pseudomonas zhanjiangensis</name>
    <dbReference type="NCBI Taxonomy" id="3239015"/>
    <lineage>
        <taxon>Bacteria</taxon>
        <taxon>Pseudomonadati</taxon>
        <taxon>Pseudomonadota</taxon>
        <taxon>Gammaproteobacteria</taxon>
        <taxon>Pseudomonadales</taxon>
        <taxon>Pseudomonadaceae</taxon>
        <taxon>Pseudomonas</taxon>
    </lineage>
</organism>
<evidence type="ECO:0000256" key="1">
    <source>
        <dbReference type="SAM" id="Phobius"/>
    </source>
</evidence>
<sequence>MARGLMIIGAVLLLLGALLHFAPGLLSWFGRLPGDIHIQSKRGELFIPLTSMLVLSIALTLLVNLFRR</sequence>
<dbReference type="Pfam" id="PF11146">
    <property type="entry name" value="DUF2905"/>
    <property type="match status" value="1"/>
</dbReference>
<dbReference type="Proteomes" id="UP001560296">
    <property type="component" value="Unassembled WGS sequence"/>
</dbReference>
<keyword evidence="3" id="KW-1185">Reference proteome</keyword>
<keyword evidence="1" id="KW-0812">Transmembrane</keyword>
<dbReference type="EMBL" id="JBFTEG010000012">
    <property type="protein sequence ID" value="MEX6503445.1"/>
    <property type="molecule type" value="Genomic_DNA"/>
</dbReference>
<dbReference type="RefSeq" id="WP_369288402.1">
    <property type="nucleotide sequence ID" value="NZ_JBFTEG010000012.1"/>
</dbReference>
<evidence type="ECO:0000313" key="3">
    <source>
        <dbReference type="Proteomes" id="UP001560296"/>
    </source>
</evidence>
<dbReference type="InterPro" id="IPR021320">
    <property type="entry name" value="DUF2905"/>
</dbReference>
<keyword evidence="1" id="KW-0472">Membrane</keyword>
<keyword evidence="1" id="KW-1133">Transmembrane helix</keyword>
<accession>A0ABV3YVS5</accession>
<dbReference type="PANTHER" id="PTHR36443">
    <property type="entry name" value="BSR5223 PROTEIN"/>
    <property type="match status" value="1"/>
</dbReference>
<dbReference type="PANTHER" id="PTHR36443:SF1">
    <property type="entry name" value="BSR5223 PROTEIN"/>
    <property type="match status" value="1"/>
</dbReference>
<gene>
    <name evidence="2" type="ORF">AB5S05_15390</name>
</gene>
<feature type="transmembrane region" description="Helical" evidence="1">
    <location>
        <begin position="45"/>
        <end position="66"/>
    </location>
</feature>